<sequence>GSVKSDATLRKIRSEKIAQFDRDKNDVLDLIKMQSDHKHFFKEISFPFNVKLYSKEQLNVLGQISKGNEDVFIHFDATGTVVRHPYQENKRVLLCVGVVSVPGTHRVF</sequence>
<dbReference type="EMBL" id="GALX01007656">
    <property type="protein sequence ID" value="JAB60810.1"/>
    <property type="molecule type" value="Transcribed_RNA"/>
</dbReference>
<accession>V5FT26</accession>
<dbReference type="AlphaFoldDB" id="V5FT26"/>
<protein>
    <submittedName>
        <fullName evidence="1">Uncharacterized protein</fullName>
    </submittedName>
</protein>
<name>V5FT26_ANOGL</name>
<organism evidence="1">
    <name type="scientific">Anoplophora glabripennis</name>
    <name type="common">Asian longhorn beetle</name>
    <name type="synonym">Anoplophora nobilis</name>
    <dbReference type="NCBI Taxonomy" id="217634"/>
    <lineage>
        <taxon>Eukaryota</taxon>
        <taxon>Metazoa</taxon>
        <taxon>Ecdysozoa</taxon>
        <taxon>Arthropoda</taxon>
        <taxon>Hexapoda</taxon>
        <taxon>Insecta</taxon>
        <taxon>Pterygota</taxon>
        <taxon>Neoptera</taxon>
        <taxon>Endopterygota</taxon>
        <taxon>Coleoptera</taxon>
        <taxon>Polyphaga</taxon>
        <taxon>Cucujiformia</taxon>
        <taxon>Chrysomeloidea</taxon>
        <taxon>Cerambycidae</taxon>
        <taxon>Lamiinae</taxon>
        <taxon>Lamiini</taxon>
        <taxon>Anoplophora</taxon>
    </lineage>
</organism>
<proteinExistence type="predicted"/>
<feature type="non-terminal residue" evidence="1">
    <location>
        <position position="108"/>
    </location>
</feature>
<feature type="non-terminal residue" evidence="1">
    <location>
        <position position="1"/>
    </location>
</feature>
<evidence type="ECO:0000313" key="1">
    <source>
        <dbReference type="EMBL" id="JAB60810.1"/>
    </source>
</evidence>
<reference evidence="1" key="1">
    <citation type="submission" date="2013-07" db="EMBL/GenBank/DDBJ databases">
        <title>Midgut Transcriptome Profiling of Anoplphora glabripennis, a Lignocellulose Degrading, Wood-Boring Cerambycid.</title>
        <authorList>
            <person name="Scully E.D."/>
            <person name="Hoover K."/>
            <person name="Carlson J.E."/>
            <person name="Tien M."/>
            <person name="Geib S.M."/>
        </authorList>
    </citation>
    <scope>NUCLEOTIDE SEQUENCE</scope>
</reference>